<gene>
    <name evidence="4" type="ORF">JIV24_04675</name>
</gene>
<dbReference type="InterPro" id="IPR006860">
    <property type="entry name" value="FecR"/>
</dbReference>
<accession>A0ABS1HG47</accession>
<dbReference type="Gene3D" id="2.60.120.1440">
    <property type="match status" value="1"/>
</dbReference>
<comment type="caution">
    <text evidence="4">The sequence shown here is derived from an EMBL/GenBank/DDBJ whole genome shotgun (WGS) entry which is preliminary data.</text>
</comment>
<dbReference type="Gene3D" id="3.55.50.30">
    <property type="match status" value="1"/>
</dbReference>
<keyword evidence="1" id="KW-0472">Membrane</keyword>
<feature type="transmembrane region" description="Helical" evidence="1">
    <location>
        <begin position="67"/>
        <end position="88"/>
    </location>
</feature>
<feature type="domain" description="Protein FecR C-terminal" evidence="3">
    <location>
        <begin position="227"/>
        <end position="286"/>
    </location>
</feature>
<name>A0ABS1HG47_9BACT</name>
<dbReference type="RefSeq" id="WP_200463854.1">
    <property type="nucleotide sequence ID" value="NZ_JAENRR010000007.1"/>
</dbReference>
<keyword evidence="1" id="KW-1133">Transmembrane helix</keyword>
<evidence type="ECO:0000313" key="5">
    <source>
        <dbReference type="Proteomes" id="UP000605676"/>
    </source>
</evidence>
<dbReference type="InterPro" id="IPR012373">
    <property type="entry name" value="Ferrdict_sens_TM"/>
</dbReference>
<dbReference type="PIRSF" id="PIRSF018266">
    <property type="entry name" value="FecR"/>
    <property type="match status" value="1"/>
</dbReference>
<organism evidence="4 5">
    <name type="scientific">Carboxylicivirga marina</name>
    <dbReference type="NCBI Taxonomy" id="2800988"/>
    <lineage>
        <taxon>Bacteria</taxon>
        <taxon>Pseudomonadati</taxon>
        <taxon>Bacteroidota</taxon>
        <taxon>Bacteroidia</taxon>
        <taxon>Marinilabiliales</taxon>
        <taxon>Marinilabiliaceae</taxon>
        <taxon>Carboxylicivirga</taxon>
    </lineage>
</organism>
<evidence type="ECO:0000313" key="4">
    <source>
        <dbReference type="EMBL" id="MBK3516627.1"/>
    </source>
</evidence>
<dbReference type="PANTHER" id="PTHR30273">
    <property type="entry name" value="PERIPLASMIC SIGNAL SENSOR AND SIGMA FACTOR ACTIVATOR FECR-RELATED"/>
    <property type="match status" value="1"/>
</dbReference>
<dbReference type="Pfam" id="PF04773">
    <property type="entry name" value="FecR"/>
    <property type="match status" value="1"/>
</dbReference>
<sequence length="295" mass="33777">MKKEDLHNEQWTNDDDLMKSLPKVELPYSRSKADVWKEMEAMMDDLSQTEKEMIQQPQAKVRSLRPVFMSVAALLIILLGTTAFFSLYTKTVNAQAGQHLTALLPDGSSIELNAGSVIKYKPFWWRFNREVQFEGEGFFKVQKGKSFEVVSSMGRTIVLGTSFNIYARKNEYKVTCYTGKVRVVSVVSGESTDITPNMLAYIKDNGRVLSEEEAQMSETISWLHDMFIFTGADIEDVFEEVERQYGVSIKLNEQMGYQYTGNFSRERSVDDVMYKICRGLGLDFEKTSYGYKVSK</sequence>
<protein>
    <submittedName>
        <fullName evidence="4">FecR family protein</fullName>
    </submittedName>
</protein>
<dbReference type="Pfam" id="PF16344">
    <property type="entry name" value="FecR_C"/>
    <property type="match status" value="1"/>
</dbReference>
<keyword evidence="5" id="KW-1185">Reference proteome</keyword>
<dbReference type="Proteomes" id="UP000605676">
    <property type="component" value="Unassembled WGS sequence"/>
</dbReference>
<feature type="domain" description="FecR protein" evidence="2">
    <location>
        <begin position="91"/>
        <end position="182"/>
    </location>
</feature>
<evidence type="ECO:0000256" key="1">
    <source>
        <dbReference type="SAM" id="Phobius"/>
    </source>
</evidence>
<dbReference type="PANTHER" id="PTHR30273:SF2">
    <property type="entry name" value="PROTEIN FECR"/>
    <property type="match status" value="1"/>
</dbReference>
<reference evidence="4 5" key="1">
    <citation type="submission" date="2021-01" db="EMBL/GenBank/DDBJ databases">
        <title>Carboxyliciviraga sp.nov., isolated from coastal sediments.</title>
        <authorList>
            <person name="Lu D."/>
            <person name="Zhang T."/>
        </authorList>
    </citation>
    <scope>NUCLEOTIDE SEQUENCE [LARGE SCALE GENOMIC DNA]</scope>
    <source>
        <strain evidence="4 5">N1Y132</strain>
    </source>
</reference>
<evidence type="ECO:0000259" key="3">
    <source>
        <dbReference type="Pfam" id="PF16344"/>
    </source>
</evidence>
<evidence type="ECO:0000259" key="2">
    <source>
        <dbReference type="Pfam" id="PF04773"/>
    </source>
</evidence>
<proteinExistence type="predicted"/>
<dbReference type="InterPro" id="IPR032508">
    <property type="entry name" value="FecR_C"/>
</dbReference>
<dbReference type="EMBL" id="JAENRR010000007">
    <property type="protein sequence ID" value="MBK3516627.1"/>
    <property type="molecule type" value="Genomic_DNA"/>
</dbReference>
<keyword evidence="1" id="KW-0812">Transmembrane</keyword>